<comment type="caution">
    <text evidence="1">The sequence shown here is derived from an EMBL/GenBank/DDBJ whole genome shotgun (WGS) entry which is preliminary data.</text>
</comment>
<reference evidence="1" key="1">
    <citation type="journal article" date="2022" name="Int. J. Mol. Sci.">
        <title>Draft Genome of Tanacetum Coccineum: Genomic Comparison of Closely Related Tanacetum-Family Plants.</title>
        <authorList>
            <person name="Yamashiro T."/>
            <person name="Shiraishi A."/>
            <person name="Nakayama K."/>
            <person name="Satake H."/>
        </authorList>
    </citation>
    <scope>NUCLEOTIDE SEQUENCE</scope>
</reference>
<proteinExistence type="predicted"/>
<dbReference type="EMBL" id="BQNB010013978">
    <property type="protein sequence ID" value="GJT22558.1"/>
    <property type="molecule type" value="Genomic_DNA"/>
</dbReference>
<organism evidence="1 2">
    <name type="scientific">Tanacetum coccineum</name>
    <dbReference type="NCBI Taxonomy" id="301880"/>
    <lineage>
        <taxon>Eukaryota</taxon>
        <taxon>Viridiplantae</taxon>
        <taxon>Streptophyta</taxon>
        <taxon>Embryophyta</taxon>
        <taxon>Tracheophyta</taxon>
        <taxon>Spermatophyta</taxon>
        <taxon>Magnoliopsida</taxon>
        <taxon>eudicotyledons</taxon>
        <taxon>Gunneridae</taxon>
        <taxon>Pentapetalae</taxon>
        <taxon>asterids</taxon>
        <taxon>campanulids</taxon>
        <taxon>Asterales</taxon>
        <taxon>Asteraceae</taxon>
        <taxon>Asteroideae</taxon>
        <taxon>Anthemideae</taxon>
        <taxon>Anthemidinae</taxon>
        <taxon>Tanacetum</taxon>
    </lineage>
</organism>
<keyword evidence="2" id="KW-1185">Reference proteome</keyword>
<accession>A0ABQ5C991</accession>
<name>A0ABQ5C991_9ASTR</name>
<sequence>MESPRLHHLLDPQPMYPILVVAAAVKIHKFQIFELVVLMKSLLQILSFLMSFAFSLFSPPQEEHHLLDGHHDHWHFEELQVTWAHLEKKRTRLRTYTNISQDNVLSGWRRRHRYNVMPSQLRPRRRHKISRRRQST</sequence>
<gene>
    <name evidence="1" type="ORF">Tco_0892495</name>
</gene>
<evidence type="ECO:0000313" key="1">
    <source>
        <dbReference type="EMBL" id="GJT22558.1"/>
    </source>
</evidence>
<protein>
    <submittedName>
        <fullName evidence="1">Uncharacterized protein</fullName>
    </submittedName>
</protein>
<dbReference type="Proteomes" id="UP001151760">
    <property type="component" value="Unassembled WGS sequence"/>
</dbReference>
<evidence type="ECO:0000313" key="2">
    <source>
        <dbReference type="Proteomes" id="UP001151760"/>
    </source>
</evidence>
<reference evidence="1" key="2">
    <citation type="submission" date="2022-01" db="EMBL/GenBank/DDBJ databases">
        <authorList>
            <person name="Yamashiro T."/>
            <person name="Shiraishi A."/>
            <person name="Satake H."/>
            <person name="Nakayama K."/>
        </authorList>
    </citation>
    <scope>NUCLEOTIDE SEQUENCE</scope>
</reference>